<feature type="compositionally biased region" description="Polar residues" evidence="3">
    <location>
        <begin position="83"/>
        <end position="100"/>
    </location>
</feature>
<accession>A0ABV3Y4F5</accession>
<evidence type="ECO:0000313" key="6">
    <source>
        <dbReference type="Proteomes" id="UP001560267"/>
    </source>
</evidence>
<dbReference type="RefSeq" id="WP_369084413.1">
    <property type="nucleotide sequence ID" value="NZ_JBFSHR010000016.1"/>
</dbReference>
<sequence length="520" mass="56380">MARTRHNRHTSASVSPGGREVTRDQAAHIQRMAEGIGQAGLLVVEAATNVEAIASNIGTQVELFKDLTLAARDLRDGNRSLSDDASTAAEATQSMNQELAQSREEMTASLSEVNYMISWVGNTSTQLETLQQEMENVGRIAHHIDSIAQQTHVLALNAHIEAARAGVGATGFTVIANAIRDLADQAIDAAASISTTLDPLIASVNDLGGTTRSARRGAERARNAIDMVAGSLERSQHAGSVLDRRVEAIATFSRTINDKVDLFSSSLLSLFEGVEHSENELTAATQSLDDLMSRTNSLVQLSAKIGVTTADTPIVDEVVKKASVIANLFEAALNAGEISIDELFDEHYQEIPHTNPTQHLTQFTTFVDRTVQDLLEDFLDFSPSVVFAAVVDRNGYLSTHNLKYSLPPSGDPDWDTAHCRNHRFFDDTTGINAARSRDEFLLQTYRRDMGGGVFRLMKDASAPIYVGGLHWGALRVGYAPLSLDEENAAKARRRPSHQALAPEPDNDAARSELGALLSPW</sequence>
<evidence type="ECO:0000256" key="3">
    <source>
        <dbReference type="SAM" id="MobiDB-lite"/>
    </source>
</evidence>
<dbReference type="SUPFAM" id="SSF58104">
    <property type="entry name" value="Methyl-accepting chemotaxis protein (MCP) signaling domain"/>
    <property type="match status" value="1"/>
</dbReference>
<evidence type="ECO:0000313" key="5">
    <source>
        <dbReference type="EMBL" id="MEX6429418.1"/>
    </source>
</evidence>
<keyword evidence="6" id="KW-1185">Reference proteome</keyword>
<feature type="domain" description="Methyl-accepting transducer" evidence="4">
    <location>
        <begin position="35"/>
        <end position="271"/>
    </location>
</feature>
<comment type="caution">
    <text evidence="5">The sequence shown here is derived from an EMBL/GenBank/DDBJ whole genome shotgun (WGS) entry which is preliminary data.</text>
</comment>
<dbReference type="Gene3D" id="1.10.287.950">
    <property type="entry name" value="Methyl-accepting chemotaxis protein"/>
    <property type="match status" value="1"/>
</dbReference>
<proteinExistence type="predicted"/>
<protein>
    <submittedName>
        <fullName evidence="5">Methyl-accepting chemotaxis protein</fullName>
    </submittedName>
</protein>
<feature type="region of interest" description="Disordered" evidence="3">
    <location>
        <begin position="489"/>
        <end position="508"/>
    </location>
</feature>
<dbReference type="InterPro" id="IPR004089">
    <property type="entry name" value="MCPsignal_dom"/>
</dbReference>
<evidence type="ECO:0000256" key="2">
    <source>
        <dbReference type="PROSITE-ProRule" id="PRU00284"/>
    </source>
</evidence>
<dbReference type="Proteomes" id="UP001560267">
    <property type="component" value="Unassembled WGS sequence"/>
</dbReference>
<evidence type="ECO:0000259" key="4">
    <source>
        <dbReference type="PROSITE" id="PS50111"/>
    </source>
</evidence>
<dbReference type="PANTHER" id="PTHR32089">
    <property type="entry name" value="METHYL-ACCEPTING CHEMOTAXIS PROTEIN MCPB"/>
    <property type="match status" value="1"/>
</dbReference>
<name>A0ABV3Y4F5_9ACTN</name>
<dbReference type="EMBL" id="JBFSHR010000016">
    <property type="protein sequence ID" value="MEX6429418.1"/>
    <property type="molecule type" value="Genomic_DNA"/>
</dbReference>
<dbReference type="PANTHER" id="PTHR32089:SF112">
    <property type="entry name" value="LYSOZYME-LIKE PROTEIN-RELATED"/>
    <property type="match status" value="1"/>
</dbReference>
<keyword evidence="1 2" id="KW-0807">Transducer</keyword>
<gene>
    <name evidence="5" type="ORF">AB6A68_06135</name>
</gene>
<dbReference type="Pfam" id="PF00015">
    <property type="entry name" value="MCPsignal"/>
    <property type="match status" value="1"/>
</dbReference>
<evidence type="ECO:0000256" key="1">
    <source>
        <dbReference type="ARBA" id="ARBA00023224"/>
    </source>
</evidence>
<dbReference type="SMART" id="SM00283">
    <property type="entry name" value="MA"/>
    <property type="match status" value="1"/>
</dbReference>
<reference evidence="5 6" key="1">
    <citation type="submission" date="2024-07" db="EMBL/GenBank/DDBJ databases">
        <title>Draft Genome Sequence of Ferrimicrobium acidiphilum Strain YE2023, Isolated from a Pulp of Bioleach Reactor.</title>
        <authorList>
            <person name="Elkina Y.A."/>
            <person name="Bulaeva A.G."/>
            <person name="Beletsky A.V."/>
            <person name="Mardanov A.V."/>
        </authorList>
    </citation>
    <scope>NUCLEOTIDE SEQUENCE [LARGE SCALE GENOMIC DNA]</scope>
    <source>
        <strain evidence="5 6">YE2023</strain>
    </source>
</reference>
<feature type="region of interest" description="Disordered" evidence="3">
    <location>
        <begin position="1"/>
        <end position="22"/>
    </location>
</feature>
<feature type="region of interest" description="Disordered" evidence="3">
    <location>
        <begin position="77"/>
        <end position="105"/>
    </location>
</feature>
<dbReference type="PROSITE" id="PS50111">
    <property type="entry name" value="CHEMOTAXIS_TRANSDUC_2"/>
    <property type="match status" value="1"/>
</dbReference>
<organism evidence="5 6">
    <name type="scientific">Ferrimicrobium acidiphilum</name>
    <dbReference type="NCBI Taxonomy" id="121039"/>
    <lineage>
        <taxon>Bacteria</taxon>
        <taxon>Bacillati</taxon>
        <taxon>Actinomycetota</taxon>
        <taxon>Acidimicrobiia</taxon>
        <taxon>Acidimicrobiales</taxon>
        <taxon>Acidimicrobiaceae</taxon>
        <taxon>Ferrimicrobium</taxon>
    </lineage>
</organism>